<feature type="transmembrane region" description="Helical" evidence="1">
    <location>
        <begin position="169"/>
        <end position="198"/>
    </location>
</feature>
<organism evidence="3 4">
    <name type="scientific">Yoonia rhodophyticola</name>
    <dbReference type="NCBI Taxonomy" id="3137370"/>
    <lineage>
        <taxon>Bacteria</taxon>
        <taxon>Pseudomonadati</taxon>
        <taxon>Pseudomonadota</taxon>
        <taxon>Alphaproteobacteria</taxon>
        <taxon>Rhodobacterales</taxon>
        <taxon>Paracoccaceae</taxon>
        <taxon>Yoonia</taxon>
    </lineage>
</organism>
<proteinExistence type="predicted"/>
<feature type="transmembrane region" description="Helical" evidence="1">
    <location>
        <begin position="115"/>
        <end position="132"/>
    </location>
</feature>
<feature type="transmembrane region" description="Helical" evidence="1">
    <location>
        <begin position="47"/>
        <end position="63"/>
    </location>
</feature>
<dbReference type="InterPro" id="IPR002656">
    <property type="entry name" value="Acyl_transf_3_dom"/>
</dbReference>
<dbReference type="Pfam" id="PF01757">
    <property type="entry name" value="Acyl_transf_3"/>
    <property type="match status" value="1"/>
</dbReference>
<dbReference type="EC" id="2.3.-.-" evidence="3"/>
<accession>A0AAN0M707</accession>
<feature type="transmembrane region" description="Helical" evidence="1">
    <location>
        <begin position="257"/>
        <end position="277"/>
    </location>
</feature>
<gene>
    <name evidence="3" type="ORF">AABB31_13450</name>
</gene>
<keyword evidence="1" id="KW-1133">Transmembrane helix</keyword>
<feature type="transmembrane region" description="Helical" evidence="1">
    <location>
        <begin position="75"/>
        <end position="95"/>
    </location>
</feature>
<dbReference type="KEGG" id="yrh:AABB31_13450"/>
<feature type="transmembrane region" description="Helical" evidence="1">
    <location>
        <begin position="327"/>
        <end position="347"/>
    </location>
</feature>
<feature type="domain" description="Acyltransferase 3" evidence="2">
    <location>
        <begin position="7"/>
        <end position="339"/>
    </location>
</feature>
<dbReference type="Proteomes" id="UP001470809">
    <property type="component" value="Chromosome"/>
</dbReference>
<evidence type="ECO:0000256" key="1">
    <source>
        <dbReference type="SAM" id="Phobius"/>
    </source>
</evidence>
<dbReference type="GO" id="GO:0016747">
    <property type="term" value="F:acyltransferase activity, transferring groups other than amino-acyl groups"/>
    <property type="evidence" value="ECO:0007669"/>
    <property type="project" value="InterPro"/>
</dbReference>
<keyword evidence="3" id="KW-0012">Acyltransferase</keyword>
<keyword evidence="1" id="KW-0812">Transmembrane</keyword>
<feature type="transmembrane region" description="Helical" evidence="1">
    <location>
        <begin position="289"/>
        <end position="307"/>
    </location>
</feature>
<evidence type="ECO:0000313" key="3">
    <source>
        <dbReference type="EMBL" id="WZU66080.1"/>
    </source>
</evidence>
<evidence type="ECO:0000259" key="2">
    <source>
        <dbReference type="Pfam" id="PF01757"/>
    </source>
</evidence>
<keyword evidence="4" id="KW-1185">Reference proteome</keyword>
<dbReference type="PANTHER" id="PTHR23028">
    <property type="entry name" value="ACETYLTRANSFERASE"/>
    <property type="match status" value="1"/>
</dbReference>
<feature type="transmembrane region" description="Helical" evidence="1">
    <location>
        <begin position="210"/>
        <end position="228"/>
    </location>
</feature>
<feature type="transmembrane region" description="Helical" evidence="1">
    <location>
        <begin position="7"/>
        <end position="27"/>
    </location>
</feature>
<dbReference type="AlphaFoldDB" id="A0AAN0M707"/>
<dbReference type="EMBL" id="CP151767">
    <property type="protein sequence ID" value="WZU66080.1"/>
    <property type="molecule type" value="Genomic_DNA"/>
</dbReference>
<protein>
    <submittedName>
        <fullName evidence="3">Acyltransferase family protein</fullName>
        <ecNumber evidence="3">2.3.-.-</ecNumber>
    </submittedName>
</protein>
<keyword evidence="1" id="KW-0472">Membrane</keyword>
<reference evidence="3 4" key="2">
    <citation type="submission" date="2024-08" db="EMBL/GenBank/DDBJ databases">
        <title>Phylogenomic analyses of a clade within the roseobacter group suggest taxonomic reassignments of species of the genera Aestuariivita, Citreicella, Loktanella, Nautella, Pelagibaca, Ruegeria, Thalassobius, Thiobacimonas and Tropicibacter, and the proposal o.</title>
        <authorList>
            <person name="Jeon C.O."/>
        </authorList>
    </citation>
    <scope>NUCLEOTIDE SEQUENCE [LARGE SCALE GENOMIC DNA]</scope>
    <source>
        <strain evidence="3 4">SS1-5</strain>
    </source>
</reference>
<evidence type="ECO:0000313" key="4">
    <source>
        <dbReference type="Proteomes" id="UP001470809"/>
    </source>
</evidence>
<sequence>MNRGFSVYIDGIRAAAALVVLLSHFAYPRFTDGRYIWIRDLYLGSDAVVIFFVLSGFVITYCAKTKETALGSFAFARASRFLSVAIPAVLIGFALDNLGASMFPEFYAGQFYNPLAFWEQLAFGLTFANEWTGLATRLGTNGPYWSLSYEAAYYALFAVFFFLSGAVRWLLIAAMCVLFGVNVLLLMPCWLMGVYLYWRIGTSGLVAKPLAVVMAVLPPVIYIALLMSDVRADLTDFMRGFLSPAQYHGLRFSDAPVWDFMLACLTVIHLLGVHALCKADGVETGSARIVRYLASCSFTIYLFHYPLLQFLKPWLASFADLPASDLILLGATLVICLGLAAVFERTLKQQRQFVRRLFLAGPALSR</sequence>
<name>A0AAN0M707_9RHOB</name>
<dbReference type="InterPro" id="IPR050879">
    <property type="entry name" value="Acyltransferase_3"/>
</dbReference>
<reference evidence="4" key="1">
    <citation type="submission" date="2024-04" db="EMBL/GenBank/DDBJ databases">
        <title>Phylogenomic analyses of a clade within the roseobacter group suggest taxonomic reassignments of species of the genera Aestuariivita, Citreicella, Loktanella, Nautella, Pelagibaca, Ruegeria, Thalassobius, Thiobacimonas and Tropicibacter, and the proposal o.</title>
        <authorList>
            <person name="Jeon C.O."/>
        </authorList>
    </citation>
    <scope>NUCLEOTIDE SEQUENCE [LARGE SCALE GENOMIC DNA]</scope>
    <source>
        <strain evidence="4">SS1-5</strain>
    </source>
</reference>
<keyword evidence="3" id="KW-0808">Transferase</keyword>
<dbReference type="RefSeq" id="WP_342075407.1">
    <property type="nucleotide sequence ID" value="NZ_CP151767.2"/>
</dbReference>